<dbReference type="AlphaFoldDB" id="A0A511N553"/>
<evidence type="ECO:0000313" key="1">
    <source>
        <dbReference type="EMBL" id="GEM47618.1"/>
    </source>
</evidence>
<name>A0A511N553_DEIC1</name>
<sequence>MKNNKAFLVVERDFFYTDETMAPLFAADVCTNPHRIFFDEASAHSYALKHAWEVFSRRPLGDWGMGLDLITSLPPRQFYLNMKALLGENFALPADLDDPDYDHWSEIWLDHTTDPQIQEQVFACCDRVVIFQVLPSEVDDATLLREAARKLTGDIHHLVFDEKLQWVAREYLVPESDLSQITKLFGVTFQPNHEVL</sequence>
<dbReference type="EMBL" id="BJXB01000014">
    <property type="protein sequence ID" value="GEM47618.1"/>
    <property type="molecule type" value="Genomic_DNA"/>
</dbReference>
<protein>
    <submittedName>
        <fullName evidence="1">Uncharacterized protein</fullName>
    </submittedName>
</protein>
<comment type="caution">
    <text evidence="1">The sequence shown here is derived from an EMBL/GenBank/DDBJ whole genome shotgun (WGS) entry which is preliminary data.</text>
</comment>
<proteinExistence type="predicted"/>
<organism evidence="1 2">
    <name type="scientific">Deinococcus cellulosilyticus (strain DSM 18568 / NBRC 106333 / KACC 11606 / 5516J-15)</name>
    <dbReference type="NCBI Taxonomy" id="1223518"/>
    <lineage>
        <taxon>Bacteria</taxon>
        <taxon>Thermotogati</taxon>
        <taxon>Deinococcota</taxon>
        <taxon>Deinococci</taxon>
        <taxon>Deinococcales</taxon>
        <taxon>Deinococcaceae</taxon>
        <taxon>Deinococcus</taxon>
    </lineage>
</organism>
<reference evidence="1 2" key="1">
    <citation type="submission" date="2019-07" db="EMBL/GenBank/DDBJ databases">
        <title>Whole genome shotgun sequence of Deinococcus cellulosilyticus NBRC 106333.</title>
        <authorList>
            <person name="Hosoyama A."/>
            <person name="Uohara A."/>
            <person name="Ohji S."/>
            <person name="Ichikawa N."/>
        </authorList>
    </citation>
    <scope>NUCLEOTIDE SEQUENCE [LARGE SCALE GENOMIC DNA]</scope>
    <source>
        <strain evidence="1 2">NBRC 106333</strain>
    </source>
</reference>
<dbReference type="OrthoDB" id="9833135at2"/>
<dbReference type="RefSeq" id="WP_146886008.1">
    <property type="nucleotide sequence ID" value="NZ_BJXB01000014.1"/>
</dbReference>
<dbReference type="Proteomes" id="UP000321306">
    <property type="component" value="Unassembled WGS sequence"/>
</dbReference>
<evidence type="ECO:0000313" key="2">
    <source>
        <dbReference type="Proteomes" id="UP000321306"/>
    </source>
</evidence>
<keyword evidence="2" id="KW-1185">Reference proteome</keyword>
<gene>
    <name evidence="1" type="ORF">DC3_32530</name>
</gene>
<accession>A0A511N553</accession>